<dbReference type="Gene3D" id="3.30.450.180">
    <property type="match status" value="1"/>
</dbReference>
<evidence type="ECO:0000259" key="2">
    <source>
        <dbReference type="PROSITE" id="PS50943"/>
    </source>
</evidence>
<dbReference type="AlphaFoldDB" id="A0A4R6JP10"/>
<proteinExistence type="predicted"/>
<feature type="domain" description="HTH cro/C1-type" evidence="2">
    <location>
        <begin position="49"/>
        <end position="100"/>
    </location>
</feature>
<reference evidence="3 4" key="1">
    <citation type="submission" date="2019-03" db="EMBL/GenBank/DDBJ databases">
        <title>Sequencing the genomes of 1000 actinobacteria strains.</title>
        <authorList>
            <person name="Klenk H.-P."/>
        </authorList>
    </citation>
    <scope>NUCLEOTIDE SEQUENCE [LARGE SCALE GENOMIC DNA]</scope>
    <source>
        <strain evidence="3 4">DSM 43805</strain>
    </source>
</reference>
<dbReference type="Gene3D" id="1.10.260.40">
    <property type="entry name" value="lambda repressor-like DNA-binding domains"/>
    <property type="match status" value="1"/>
</dbReference>
<protein>
    <submittedName>
        <fullName evidence="3">Helix-turn-helix protein</fullName>
    </submittedName>
</protein>
<evidence type="ECO:0000313" key="3">
    <source>
        <dbReference type="EMBL" id="TDO37989.1"/>
    </source>
</evidence>
<sequence>MLPNRPQNLPATGRLGAMSSEPLSFGEMLRSARERLTPADVGLESFGRRRAAGLRREELAQLAGVSVDYIMRLEQGRVRTPSRQVVASLARALQLSRTDTALLHRAAGLTPPASGTVSHHIPAGVQRMLARMPDLPLAVFAADWTQLASTPLWQALFQAPSVAADPNQNLLVQTFIDNSIGKVATAQGAPETFERALVWDLRRSAADYHHDSRFQAFTADLRTRSPRFATLWDQGRAAAHQSMVKTVHNPLVGDVVLDCDVLVVPDSDVKIVVYSTSQQGTDAEKLDFLRVSATRAI</sequence>
<evidence type="ECO:0000256" key="1">
    <source>
        <dbReference type="SAM" id="MobiDB-lite"/>
    </source>
</evidence>
<dbReference type="PROSITE" id="PS50943">
    <property type="entry name" value="HTH_CROC1"/>
    <property type="match status" value="1"/>
</dbReference>
<dbReference type="InterPro" id="IPR001387">
    <property type="entry name" value="Cro/C1-type_HTH"/>
</dbReference>
<dbReference type="InterPro" id="IPR041413">
    <property type="entry name" value="MLTR_LBD"/>
</dbReference>
<dbReference type="InterPro" id="IPR010982">
    <property type="entry name" value="Lambda_DNA-bd_dom_sf"/>
</dbReference>
<organism evidence="3 4">
    <name type="scientific">Paractinoplanes brasiliensis</name>
    <dbReference type="NCBI Taxonomy" id="52695"/>
    <lineage>
        <taxon>Bacteria</taxon>
        <taxon>Bacillati</taxon>
        <taxon>Actinomycetota</taxon>
        <taxon>Actinomycetes</taxon>
        <taxon>Micromonosporales</taxon>
        <taxon>Micromonosporaceae</taxon>
        <taxon>Paractinoplanes</taxon>
    </lineage>
</organism>
<dbReference type="SUPFAM" id="SSF47413">
    <property type="entry name" value="lambda repressor-like DNA-binding domains"/>
    <property type="match status" value="1"/>
</dbReference>
<dbReference type="Proteomes" id="UP000294901">
    <property type="component" value="Unassembled WGS sequence"/>
</dbReference>
<feature type="compositionally biased region" description="Polar residues" evidence="1">
    <location>
        <begin position="1"/>
        <end position="10"/>
    </location>
</feature>
<evidence type="ECO:0000313" key="4">
    <source>
        <dbReference type="Proteomes" id="UP000294901"/>
    </source>
</evidence>
<dbReference type="SMART" id="SM00530">
    <property type="entry name" value="HTH_XRE"/>
    <property type="match status" value="1"/>
</dbReference>
<dbReference type="EMBL" id="SNWR01000001">
    <property type="protein sequence ID" value="TDO37989.1"/>
    <property type="molecule type" value="Genomic_DNA"/>
</dbReference>
<name>A0A4R6JP10_9ACTN</name>
<comment type="caution">
    <text evidence="3">The sequence shown here is derived from an EMBL/GenBank/DDBJ whole genome shotgun (WGS) entry which is preliminary data.</text>
</comment>
<dbReference type="PANTHER" id="PTHR35010:SF2">
    <property type="entry name" value="BLL4672 PROTEIN"/>
    <property type="match status" value="1"/>
</dbReference>
<feature type="region of interest" description="Disordered" evidence="1">
    <location>
        <begin position="1"/>
        <end position="20"/>
    </location>
</feature>
<keyword evidence="4" id="KW-1185">Reference proteome</keyword>
<gene>
    <name evidence="3" type="ORF">C8E87_1631</name>
</gene>
<dbReference type="CDD" id="cd00093">
    <property type="entry name" value="HTH_XRE"/>
    <property type="match status" value="1"/>
</dbReference>
<dbReference type="PANTHER" id="PTHR35010">
    <property type="entry name" value="BLL4672 PROTEIN-RELATED"/>
    <property type="match status" value="1"/>
</dbReference>
<dbReference type="Pfam" id="PF13560">
    <property type="entry name" value="HTH_31"/>
    <property type="match status" value="1"/>
</dbReference>
<dbReference type="GO" id="GO:0003677">
    <property type="term" value="F:DNA binding"/>
    <property type="evidence" value="ECO:0007669"/>
    <property type="project" value="InterPro"/>
</dbReference>
<accession>A0A4R6JP10</accession>
<dbReference type="Pfam" id="PF17765">
    <property type="entry name" value="MLTR_LBD"/>
    <property type="match status" value="1"/>
</dbReference>